<dbReference type="GO" id="GO:0004252">
    <property type="term" value="F:serine-type endopeptidase activity"/>
    <property type="evidence" value="ECO:0007669"/>
    <property type="project" value="InterPro"/>
</dbReference>
<comment type="subcellular location">
    <subcellularLocation>
        <location evidence="1">Membrane</location>
        <topology evidence="1">Multi-pass membrane protein</topology>
    </subcellularLocation>
</comment>
<dbReference type="Proteomes" id="UP000269410">
    <property type="component" value="Unassembled WGS sequence"/>
</dbReference>
<feature type="transmembrane region" description="Helical" evidence="7">
    <location>
        <begin position="158"/>
        <end position="175"/>
    </location>
</feature>
<feature type="transmembrane region" description="Helical" evidence="7">
    <location>
        <begin position="122"/>
        <end position="146"/>
    </location>
</feature>
<dbReference type="GO" id="GO:0006508">
    <property type="term" value="P:proteolysis"/>
    <property type="evidence" value="ECO:0007669"/>
    <property type="project" value="UniProtKB-KW"/>
</dbReference>
<dbReference type="Gene3D" id="1.20.1540.10">
    <property type="entry name" value="Rhomboid-like"/>
    <property type="match status" value="1"/>
</dbReference>
<protein>
    <submittedName>
        <fullName evidence="9">Rhomboid family intramembrane serine protease</fullName>
    </submittedName>
</protein>
<evidence type="ECO:0000256" key="7">
    <source>
        <dbReference type="SAM" id="Phobius"/>
    </source>
</evidence>
<evidence type="ECO:0000313" key="9">
    <source>
        <dbReference type="EMBL" id="RMD76717.1"/>
    </source>
</evidence>
<dbReference type="Pfam" id="PF01694">
    <property type="entry name" value="Rhomboid"/>
    <property type="match status" value="1"/>
</dbReference>
<keyword evidence="5 7" id="KW-1133">Transmembrane helix</keyword>
<evidence type="ECO:0000256" key="6">
    <source>
        <dbReference type="ARBA" id="ARBA00023136"/>
    </source>
</evidence>
<dbReference type="SUPFAM" id="SSF144091">
    <property type="entry name" value="Rhomboid-like"/>
    <property type="match status" value="1"/>
</dbReference>
<keyword evidence="9" id="KW-0645">Protease</keyword>
<dbReference type="PANTHER" id="PTHR43731:SF14">
    <property type="entry name" value="PRESENILIN-ASSOCIATED RHOMBOID-LIKE PROTEIN, MITOCHONDRIAL"/>
    <property type="match status" value="1"/>
</dbReference>
<evidence type="ECO:0000256" key="4">
    <source>
        <dbReference type="ARBA" id="ARBA00022801"/>
    </source>
</evidence>
<reference evidence="9 10" key="1">
    <citation type="submission" date="2018-10" db="EMBL/GenBank/DDBJ databases">
        <title>Thermophilic Lithotrophy and Phototrophy in an Intertidal, Iron-rich, Geothermal Spring.</title>
        <authorList>
            <person name="Ward L.M."/>
            <person name="Idei A."/>
            <person name="Nakagawa M."/>
            <person name="Ueno Y."/>
            <person name="Fischer W."/>
            <person name="Mcglynn S.E."/>
        </authorList>
    </citation>
    <scope>NUCLEOTIDE SEQUENCE [LARGE SCALE GENOMIC DNA]</scope>
    <source>
        <strain evidence="9">J137</strain>
    </source>
</reference>
<proteinExistence type="inferred from homology"/>
<keyword evidence="4" id="KW-0378">Hydrolase</keyword>
<dbReference type="AlphaFoldDB" id="A0A3M0YZH3"/>
<feature type="transmembrane region" description="Helical" evidence="7">
    <location>
        <begin position="9"/>
        <end position="32"/>
    </location>
</feature>
<evidence type="ECO:0000313" key="10">
    <source>
        <dbReference type="Proteomes" id="UP000269410"/>
    </source>
</evidence>
<feature type="transmembrane region" description="Helical" evidence="7">
    <location>
        <begin position="94"/>
        <end position="116"/>
    </location>
</feature>
<keyword evidence="3 7" id="KW-0812">Transmembrane</keyword>
<dbReference type="InterPro" id="IPR050925">
    <property type="entry name" value="Rhomboid_protease_S54"/>
</dbReference>
<comment type="similarity">
    <text evidence="2">Belongs to the peptidase S54 family.</text>
</comment>
<gene>
    <name evidence="9" type="ORF">D6810_03160</name>
</gene>
<evidence type="ECO:0000256" key="3">
    <source>
        <dbReference type="ARBA" id="ARBA00022692"/>
    </source>
</evidence>
<feature type="domain" description="Peptidase S54 rhomboid" evidence="8">
    <location>
        <begin position="55"/>
        <end position="197"/>
    </location>
</feature>
<feature type="transmembrane region" description="Helical" evidence="7">
    <location>
        <begin position="210"/>
        <end position="233"/>
    </location>
</feature>
<dbReference type="PANTHER" id="PTHR43731">
    <property type="entry name" value="RHOMBOID PROTEASE"/>
    <property type="match status" value="1"/>
</dbReference>
<evidence type="ECO:0000256" key="2">
    <source>
        <dbReference type="ARBA" id="ARBA00009045"/>
    </source>
</evidence>
<feature type="transmembrane region" description="Helical" evidence="7">
    <location>
        <begin position="181"/>
        <end position="198"/>
    </location>
</feature>
<keyword evidence="6 7" id="KW-0472">Membrane</keyword>
<evidence type="ECO:0000256" key="5">
    <source>
        <dbReference type="ARBA" id="ARBA00022989"/>
    </source>
</evidence>
<feature type="transmembrane region" description="Helical" evidence="7">
    <location>
        <begin position="64"/>
        <end position="82"/>
    </location>
</feature>
<name>A0A3M0YZH3_9BACT</name>
<evidence type="ECO:0000256" key="1">
    <source>
        <dbReference type="ARBA" id="ARBA00004141"/>
    </source>
</evidence>
<comment type="caution">
    <text evidence="9">The sequence shown here is derived from an EMBL/GenBank/DDBJ whole genome shotgun (WGS) entry which is preliminary data.</text>
</comment>
<sequence>MKIIYNNPFLVILSINIVLYVFASLILILFGFDIDRLQLVNLMGAVSDKTVPDLRLWELLTANFVHVDLLHIFLNMFAFYQLAKTINTIFGQRVIWPIYVISGIFSSIFSIVFFLISRTQFASIGASGSIFGLFGFLFGCTIFYKLNSVPFPLNINDLLLSILLPISLLFFGSTYININHFAHLGGLLSGFLFGYFYPNFSMDSYLLNRLVQASSVLTFASLLFLLGAVLIAIL</sequence>
<organism evidence="9 10">
    <name type="scientific">Candidatus Dojkabacteria bacterium</name>
    <dbReference type="NCBI Taxonomy" id="2099670"/>
    <lineage>
        <taxon>Bacteria</taxon>
        <taxon>Candidatus Dojkabacteria</taxon>
    </lineage>
</organism>
<dbReference type="InterPro" id="IPR035952">
    <property type="entry name" value="Rhomboid-like_sf"/>
</dbReference>
<dbReference type="EMBL" id="RFKV01000105">
    <property type="protein sequence ID" value="RMD76717.1"/>
    <property type="molecule type" value="Genomic_DNA"/>
</dbReference>
<accession>A0A3M0YZH3</accession>
<dbReference type="GO" id="GO:0016020">
    <property type="term" value="C:membrane"/>
    <property type="evidence" value="ECO:0007669"/>
    <property type="project" value="UniProtKB-SubCell"/>
</dbReference>
<dbReference type="InterPro" id="IPR022764">
    <property type="entry name" value="Peptidase_S54_rhomboid_dom"/>
</dbReference>
<evidence type="ECO:0000259" key="8">
    <source>
        <dbReference type="Pfam" id="PF01694"/>
    </source>
</evidence>